<comment type="caution">
    <text evidence="3">The sequence shown here is derived from an EMBL/GenBank/DDBJ whole genome shotgun (WGS) entry which is preliminary data.</text>
</comment>
<dbReference type="CDD" id="cd00586">
    <property type="entry name" value="4HBT"/>
    <property type="match status" value="1"/>
</dbReference>
<gene>
    <name evidence="3" type="ORF">IAA45_00165</name>
</gene>
<dbReference type="InterPro" id="IPR050563">
    <property type="entry name" value="4-hydroxybenzoyl-CoA_TE"/>
</dbReference>
<reference evidence="3" key="1">
    <citation type="journal article" date="2021" name="PeerJ">
        <title>Extensive microbial diversity within the chicken gut microbiome revealed by metagenomics and culture.</title>
        <authorList>
            <person name="Gilroy R."/>
            <person name="Ravi A."/>
            <person name="Getino M."/>
            <person name="Pursley I."/>
            <person name="Horton D.L."/>
            <person name="Alikhan N.F."/>
            <person name="Baker D."/>
            <person name="Gharbi K."/>
            <person name="Hall N."/>
            <person name="Watson M."/>
            <person name="Adriaenssens E.M."/>
            <person name="Foster-Nyarko E."/>
            <person name="Jarju S."/>
            <person name="Secka A."/>
            <person name="Antonio M."/>
            <person name="Oren A."/>
            <person name="Chaudhuri R.R."/>
            <person name="La Ragione R."/>
            <person name="Hildebrand F."/>
            <person name="Pallen M.J."/>
        </authorList>
    </citation>
    <scope>NUCLEOTIDE SEQUENCE</scope>
    <source>
        <strain evidence="3">ChiSjej1B19-8411</strain>
    </source>
</reference>
<dbReference type="SUPFAM" id="SSF54637">
    <property type="entry name" value="Thioesterase/thiol ester dehydrase-isomerase"/>
    <property type="match status" value="1"/>
</dbReference>
<dbReference type="PANTHER" id="PTHR31793:SF27">
    <property type="entry name" value="NOVEL THIOESTERASE SUPERFAMILY DOMAIN AND SAPOSIN A-TYPE DOMAIN CONTAINING PROTEIN (0610012H03RIK)"/>
    <property type="match status" value="1"/>
</dbReference>
<evidence type="ECO:0000313" key="3">
    <source>
        <dbReference type="EMBL" id="HIX58119.1"/>
    </source>
</evidence>
<accession>A0A9D2B2L0</accession>
<keyword evidence="2" id="KW-0378">Hydrolase</keyword>
<evidence type="ECO:0000256" key="1">
    <source>
        <dbReference type="ARBA" id="ARBA00005953"/>
    </source>
</evidence>
<dbReference type="AlphaFoldDB" id="A0A9D2B2L0"/>
<dbReference type="PANTHER" id="PTHR31793">
    <property type="entry name" value="4-HYDROXYBENZOYL-COA THIOESTERASE FAMILY MEMBER"/>
    <property type="match status" value="1"/>
</dbReference>
<dbReference type="Proteomes" id="UP000886817">
    <property type="component" value="Unassembled WGS sequence"/>
</dbReference>
<evidence type="ECO:0000313" key="4">
    <source>
        <dbReference type="Proteomes" id="UP000886817"/>
    </source>
</evidence>
<sequence length="141" mass="16304">MAAYHYTHKAQYYETDQMGIIHHSNYIRWFEEARVGFLDSIGCPYSYMEEQGIVSPVLEVSCQYHSMVHFSDLVDITVSVEAFNGIKLTLKYEICDAQTGELRTTGFSRHCFMDKSGKLLSLKRSYPAVYEMLCRQMTADQ</sequence>
<dbReference type="GO" id="GO:0047617">
    <property type="term" value="F:fatty acyl-CoA hydrolase activity"/>
    <property type="evidence" value="ECO:0007669"/>
    <property type="project" value="TreeGrafter"/>
</dbReference>
<proteinExistence type="inferred from homology"/>
<comment type="similarity">
    <text evidence="1">Belongs to the 4-hydroxybenzoyl-CoA thioesterase family.</text>
</comment>
<dbReference type="Gene3D" id="3.10.129.10">
    <property type="entry name" value="Hotdog Thioesterase"/>
    <property type="match status" value="1"/>
</dbReference>
<dbReference type="InterPro" id="IPR029069">
    <property type="entry name" value="HotDog_dom_sf"/>
</dbReference>
<organism evidence="3 4">
    <name type="scientific">Candidatus Blautia gallistercoris</name>
    <dbReference type="NCBI Taxonomy" id="2838490"/>
    <lineage>
        <taxon>Bacteria</taxon>
        <taxon>Bacillati</taxon>
        <taxon>Bacillota</taxon>
        <taxon>Clostridia</taxon>
        <taxon>Lachnospirales</taxon>
        <taxon>Lachnospiraceae</taxon>
        <taxon>Blautia</taxon>
    </lineage>
</organism>
<dbReference type="PIRSF" id="PIRSF003230">
    <property type="entry name" value="YbgC"/>
    <property type="match status" value="1"/>
</dbReference>
<dbReference type="EMBL" id="DXEX01000005">
    <property type="protein sequence ID" value="HIX58119.1"/>
    <property type="molecule type" value="Genomic_DNA"/>
</dbReference>
<reference evidence="3" key="2">
    <citation type="submission" date="2021-04" db="EMBL/GenBank/DDBJ databases">
        <authorList>
            <person name="Gilroy R."/>
        </authorList>
    </citation>
    <scope>NUCLEOTIDE SEQUENCE</scope>
    <source>
        <strain evidence="3">ChiSjej1B19-8411</strain>
    </source>
</reference>
<dbReference type="NCBIfam" id="TIGR00051">
    <property type="entry name" value="YbgC/FadM family acyl-CoA thioesterase"/>
    <property type="match status" value="1"/>
</dbReference>
<protein>
    <submittedName>
        <fullName evidence="3">Acyl-CoA thioesterase</fullName>
    </submittedName>
</protein>
<evidence type="ECO:0000256" key="2">
    <source>
        <dbReference type="ARBA" id="ARBA00022801"/>
    </source>
</evidence>
<dbReference type="Pfam" id="PF13279">
    <property type="entry name" value="4HBT_2"/>
    <property type="match status" value="1"/>
</dbReference>
<dbReference type="InterPro" id="IPR006684">
    <property type="entry name" value="YbgC/YbaW"/>
</dbReference>
<name>A0A9D2B2L0_9FIRM</name>